<dbReference type="Proteomes" id="UP001431209">
    <property type="component" value="Unassembled WGS sequence"/>
</dbReference>
<evidence type="ECO:0000313" key="5">
    <source>
        <dbReference type="EMBL" id="KAL0483492.1"/>
    </source>
</evidence>
<sequence>MLTLLELLSEHEDKVWCVQWSPNGELLASCGADKNIKIYKYDHKLKVARFIDTLQGHSKTVRSLSWSPCGSLIASASFDGTFVLGGTLHGHESEVKGCCWDKSGDLIATCGRDKMVWIYEINFDDIDASECLEVLPGHSQDVKFVAWHPNSGELYTCSYDDTIRYWHVEYDEWVCAGTLKGHSSTVWSLAFDNAGEYMASCSDDTSIIIWKRIQSDSTPNKCLEWIQIHRIADHHKRCVYSISWSQHMGRDLIATACGDNMLRIFNMDKQKLTTSLVQRIEAHKSDINCVCWNPIYTNIIATASDDRTVKLYELEI</sequence>
<evidence type="ECO:0000313" key="6">
    <source>
        <dbReference type="Proteomes" id="UP001431209"/>
    </source>
</evidence>
<dbReference type="Gene3D" id="2.130.10.10">
    <property type="entry name" value="YVTN repeat-like/Quinoprotein amine dehydrogenase"/>
    <property type="match status" value="1"/>
</dbReference>
<dbReference type="CDD" id="cd00200">
    <property type="entry name" value="WD40"/>
    <property type="match status" value="1"/>
</dbReference>
<dbReference type="InterPro" id="IPR001680">
    <property type="entry name" value="WD40_rpt"/>
</dbReference>
<dbReference type="HAMAP" id="MF_03037">
    <property type="entry name" value="ciao1"/>
    <property type="match status" value="1"/>
</dbReference>
<comment type="similarity">
    <text evidence="3">Belongs to the WD repeat CIA1 family.</text>
</comment>
<reference evidence="5 6" key="1">
    <citation type="submission" date="2024-03" db="EMBL/GenBank/DDBJ databases">
        <title>The Acrasis kona genome and developmental transcriptomes reveal deep origins of eukaryotic multicellular pathways.</title>
        <authorList>
            <person name="Sheikh S."/>
            <person name="Fu C.-J."/>
            <person name="Brown M.W."/>
            <person name="Baldauf S.L."/>
        </authorList>
    </citation>
    <scope>NUCLEOTIDE SEQUENCE [LARGE SCALE GENOMIC DNA]</scope>
    <source>
        <strain evidence="5 6">ATCC MYA-3509</strain>
    </source>
</reference>
<dbReference type="SMART" id="SM00320">
    <property type="entry name" value="WD40"/>
    <property type="match status" value="7"/>
</dbReference>
<feature type="repeat" description="WD" evidence="4">
    <location>
        <begin position="8"/>
        <end position="40"/>
    </location>
</feature>
<dbReference type="GO" id="GO:0016226">
    <property type="term" value="P:iron-sulfur cluster assembly"/>
    <property type="evidence" value="ECO:0007669"/>
    <property type="project" value="UniProtKB-UniRule"/>
</dbReference>
<dbReference type="AlphaFoldDB" id="A0AAW2Z2J9"/>
<dbReference type="PROSITE" id="PS50082">
    <property type="entry name" value="WD_REPEATS_2"/>
    <property type="match status" value="6"/>
</dbReference>
<evidence type="ECO:0000256" key="1">
    <source>
        <dbReference type="ARBA" id="ARBA00022574"/>
    </source>
</evidence>
<protein>
    <recommendedName>
        <fullName evidence="3">Probable cytosolic iron-sulfur protein assembly protein CIAO1 homolog</fullName>
    </recommendedName>
</protein>
<proteinExistence type="inferred from homology"/>
<evidence type="ECO:0000256" key="3">
    <source>
        <dbReference type="HAMAP-Rule" id="MF_03037"/>
    </source>
</evidence>
<dbReference type="InterPro" id="IPR036322">
    <property type="entry name" value="WD40_repeat_dom_sf"/>
</dbReference>
<comment type="caution">
    <text evidence="5">The sequence shown here is derived from an EMBL/GenBank/DDBJ whole genome shotgun (WGS) entry which is preliminary data.</text>
</comment>
<dbReference type="InterPro" id="IPR015943">
    <property type="entry name" value="WD40/YVTN_repeat-like_dom_sf"/>
</dbReference>
<feature type="repeat" description="WD" evidence="4">
    <location>
        <begin position="280"/>
        <end position="316"/>
    </location>
</feature>
<comment type="function">
    <text evidence="3">Essential component of the cytosolic iron-sulfur (Fe/S) protein assembly machinery. Required for the maturation of extramitochondrial Fe/S proteins.</text>
</comment>
<dbReference type="SUPFAM" id="SSF50978">
    <property type="entry name" value="WD40 repeat-like"/>
    <property type="match status" value="1"/>
</dbReference>
<dbReference type="PANTHER" id="PTHR19920">
    <property type="entry name" value="WD40 PROTEIN CIAO1"/>
    <property type="match status" value="1"/>
</dbReference>
<keyword evidence="1 4" id="KW-0853">WD repeat</keyword>
<evidence type="ECO:0000256" key="2">
    <source>
        <dbReference type="ARBA" id="ARBA00022737"/>
    </source>
</evidence>
<feature type="repeat" description="WD" evidence="4">
    <location>
        <begin position="54"/>
        <end position="84"/>
    </location>
</feature>
<dbReference type="Pfam" id="PF00400">
    <property type="entry name" value="WD40"/>
    <property type="match status" value="7"/>
</dbReference>
<organism evidence="5 6">
    <name type="scientific">Acrasis kona</name>
    <dbReference type="NCBI Taxonomy" id="1008807"/>
    <lineage>
        <taxon>Eukaryota</taxon>
        <taxon>Discoba</taxon>
        <taxon>Heterolobosea</taxon>
        <taxon>Tetramitia</taxon>
        <taxon>Eutetramitia</taxon>
        <taxon>Acrasidae</taxon>
        <taxon>Acrasis</taxon>
    </lineage>
</organism>
<feature type="repeat" description="WD" evidence="4">
    <location>
        <begin position="179"/>
        <end position="211"/>
    </location>
</feature>
<dbReference type="EMBL" id="JAOPGA020000966">
    <property type="protein sequence ID" value="KAL0483492.1"/>
    <property type="molecule type" value="Genomic_DNA"/>
</dbReference>
<gene>
    <name evidence="5" type="ORF">AKO1_014528</name>
</gene>
<keyword evidence="6" id="KW-1185">Reference proteome</keyword>
<keyword evidence="2" id="KW-0677">Repeat</keyword>
<dbReference type="PROSITE" id="PS50294">
    <property type="entry name" value="WD_REPEATS_REGION"/>
    <property type="match status" value="5"/>
</dbReference>
<evidence type="ECO:0000256" key="4">
    <source>
        <dbReference type="PROSITE-ProRule" id="PRU00221"/>
    </source>
</evidence>
<feature type="repeat" description="WD" evidence="4">
    <location>
        <begin position="88"/>
        <end position="122"/>
    </location>
</feature>
<name>A0AAW2Z2J9_9EUKA</name>
<feature type="repeat" description="WD" evidence="4">
    <location>
        <begin position="135"/>
        <end position="169"/>
    </location>
</feature>
<dbReference type="InterPro" id="IPR028608">
    <property type="entry name" value="CIAO1/Cia1"/>
</dbReference>
<accession>A0AAW2Z2J9</accession>
<dbReference type="GO" id="GO:0097361">
    <property type="term" value="C:cytosolic [4Fe-4S] assembly targeting complex"/>
    <property type="evidence" value="ECO:0007669"/>
    <property type="project" value="InterPro"/>
</dbReference>
<dbReference type="PANTHER" id="PTHR19920:SF0">
    <property type="entry name" value="CYTOSOLIC IRON-SULFUR PROTEIN ASSEMBLY PROTEIN CIAO1-RELATED"/>
    <property type="match status" value="1"/>
</dbReference>